<comment type="caution">
    <text evidence="2">The sequence shown here is derived from an EMBL/GenBank/DDBJ whole genome shotgun (WGS) entry which is preliminary data.</text>
</comment>
<feature type="chain" id="PRO_5019857425" description="Lipoprotein" evidence="1">
    <location>
        <begin position="19"/>
        <end position="189"/>
    </location>
</feature>
<sequence length="189" mass="21528">MKKLLLILTILWSCGAYSSIVKNMEKTELFYTINSTTNWTAEVNKNIVLSDISGNDVYSRVINTNLESPYTDDNSYQFTYMCIDVKTTNGKQDLNRRNISLKIINNKELKLISGEQYSVTIDNNINKASFIGTYLEGNKNLGFSFKDTDKIRKLIANGGNVSMTVKNKKITFNFDGFKEGYKLMKDCDN</sequence>
<evidence type="ECO:0000313" key="2">
    <source>
        <dbReference type="EMBL" id="RKS84679.1"/>
    </source>
</evidence>
<name>A0A495RBA8_9GAMM</name>
<proteinExistence type="predicted"/>
<dbReference type="Proteomes" id="UP000278542">
    <property type="component" value="Unassembled WGS sequence"/>
</dbReference>
<evidence type="ECO:0000313" key="3">
    <source>
        <dbReference type="Proteomes" id="UP000278542"/>
    </source>
</evidence>
<dbReference type="AlphaFoldDB" id="A0A495RBA8"/>
<gene>
    <name evidence="2" type="ORF">DES39_1891</name>
</gene>
<dbReference type="RefSeq" id="WP_121145530.1">
    <property type="nucleotide sequence ID" value="NZ_RBWY01000004.1"/>
</dbReference>
<evidence type="ECO:0000256" key="1">
    <source>
        <dbReference type="SAM" id="SignalP"/>
    </source>
</evidence>
<accession>A0A495RBA8</accession>
<dbReference type="EMBL" id="RBWY01000004">
    <property type="protein sequence ID" value="RKS84679.1"/>
    <property type="molecule type" value="Genomic_DNA"/>
</dbReference>
<protein>
    <recommendedName>
        <fullName evidence="4">Lipoprotein</fullName>
    </recommendedName>
</protein>
<organism evidence="2 3">
    <name type="scientific">Orbus hercynius</name>
    <dbReference type="NCBI Taxonomy" id="593135"/>
    <lineage>
        <taxon>Bacteria</taxon>
        <taxon>Pseudomonadati</taxon>
        <taxon>Pseudomonadota</taxon>
        <taxon>Gammaproteobacteria</taxon>
        <taxon>Orbales</taxon>
        <taxon>Orbaceae</taxon>
        <taxon>Orbus</taxon>
    </lineage>
</organism>
<keyword evidence="1" id="KW-0732">Signal</keyword>
<evidence type="ECO:0008006" key="4">
    <source>
        <dbReference type="Google" id="ProtNLM"/>
    </source>
</evidence>
<reference evidence="2 3" key="1">
    <citation type="submission" date="2018-10" db="EMBL/GenBank/DDBJ databases">
        <title>Genomic Encyclopedia of Type Strains, Phase IV (KMG-IV): sequencing the most valuable type-strain genomes for metagenomic binning, comparative biology and taxonomic classification.</title>
        <authorList>
            <person name="Goeker M."/>
        </authorList>
    </citation>
    <scope>NUCLEOTIDE SEQUENCE [LARGE SCALE GENOMIC DNA]</scope>
    <source>
        <strain evidence="2 3">DSM 22228</strain>
    </source>
</reference>
<feature type="signal peptide" evidence="1">
    <location>
        <begin position="1"/>
        <end position="18"/>
    </location>
</feature>
<keyword evidence="3" id="KW-1185">Reference proteome</keyword>